<keyword evidence="2" id="KW-1185">Reference proteome</keyword>
<dbReference type="OrthoDB" id="4555333at2"/>
<evidence type="ECO:0008006" key="3">
    <source>
        <dbReference type="Google" id="ProtNLM"/>
    </source>
</evidence>
<gene>
    <name evidence="1" type="ORF">C1J00_06610</name>
</gene>
<proteinExistence type="predicted"/>
<dbReference type="EMBL" id="POUC01000029">
    <property type="protein sequence ID" value="PNG22962.1"/>
    <property type="molecule type" value="Genomic_DNA"/>
</dbReference>
<dbReference type="Proteomes" id="UP000235943">
    <property type="component" value="Unassembled WGS sequence"/>
</dbReference>
<organism evidence="1 2">
    <name type="scientific">Streptomyces cahuitamycinicus</name>
    <dbReference type="NCBI Taxonomy" id="2070367"/>
    <lineage>
        <taxon>Bacteria</taxon>
        <taxon>Bacillati</taxon>
        <taxon>Actinomycetota</taxon>
        <taxon>Actinomycetes</taxon>
        <taxon>Kitasatosporales</taxon>
        <taxon>Streptomycetaceae</taxon>
        <taxon>Streptomyces</taxon>
    </lineage>
</organism>
<dbReference type="AlphaFoldDB" id="A0A2N8TVB6"/>
<accession>A0A2N8TVB6</accession>
<comment type="caution">
    <text evidence="1">The sequence shown here is derived from an EMBL/GenBank/DDBJ whole genome shotgun (WGS) entry which is preliminary data.</text>
</comment>
<name>A0A2N8TVB6_9ACTN</name>
<evidence type="ECO:0000313" key="2">
    <source>
        <dbReference type="Proteomes" id="UP000235943"/>
    </source>
</evidence>
<reference evidence="1 2" key="1">
    <citation type="submission" date="2018-01" db="EMBL/GenBank/DDBJ databases">
        <title>Draft genome sequence of Streptomyces sp. 13K301.</title>
        <authorList>
            <person name="Sahin N."/>
            <person name="Saygin H."/>
            <person name="Ay H."/>
        </authorList>
    </citation>
    <scope>NUCLEOTIDE SEQUENCE [LARGE SCALE GENOMIC DNA]</scope>
    <source>
        <strain evidence="1 2">13K301</strain>
    </source>
</reference>
<protein>
    <recommendedName>
        <fullName evidence="3">YD repeat-containing protein</fullName>
    </recommendedName>
</protein>
<evidence type="ECO:0000313" key="1">
    <source>
        <dbReference type="EMBL" id="PNG22962.1"/>
    </source>
</evidence>
<sequence length="116" mass="13384">MYREFITPDDEEVYEALGEWPDSDESGARVLTVQDNRGQSLIFSYDALARSVRIRWMNEQGIEMLDFFRESATRLSCTSGQSSKHISIDFHTGECMGTMEIQVTPHLSVRDRLLFQ</sequence>